<accession>A0A8J3ZII8</accession>
<feature type="compositionally biased region" description="Basic and acidic residues" evidence="1">
    <location>
        <begin position="268"/>
        <end position="283"/>
    </location>
</feature>
<organism evidence="3 4">
    <name type="scientific">Virgisporangium aurantiacum</name>
    <dbReference type="NCBI Taxonomy" id="175570"/>
    <lineage>
        <taxon>Bacteria</taxon>
        <taxon>Bacillati</taxon>
        <taxon>Actinomycetota</taxon>
        <taxon>Actinomycetes</taxon>
        <taxon>Micromonosporales</taxon>
        <taxon>Micromonosporaceae</taxon>
        <taxon>Virgisporangium</taxon>
    </lineage>
</organism>
<comment type="caution">
    <text evidence="3">The sequence shown here is derived from an EMBL/GenBank/DDBJ whole genome shotgun (WGS) entry which is preliminary data.</text>
</comment>
<keyword evidence="4" id="KW-1185">Reference proteome</keyword>
<proteinExistence type="predicted"/>
<keyword evidence="2" id="KW-0472">Membrane</keyword>
<dbReference type="RefSeq" id="WP_204009892.1">
    <property type="nucleotide sequence ID" value="NZ_BOPG01000094.1"/>
</dbReference>
<gene>
    <name evidence="3" type="ORF">Vau01_109390</name>
</gene>
<evidence type="ECO:0000256" key="2">
    <source>
        <dbReference type="SAM" id="Phobius"/>
    </source>
</evidence>
<dbReference type="AlphaFoldDB" id="A0A8J3ZII8"/>
<dbReference type="EMBL" id="BOPG01000094">
    <property type="protein sequence ID" value="GIJ63423.1"/>
    <property type="molecule type" value="Genomic_DNA"/>
</dbReference>
<sequence length="374" mass="39257">MTDNLLREALQRQADRAPDPDRVRAALPRRAARRTRRRYGSLAGGLVAAAALAAFAVPVLALDDAPAPRGAGPAAEMSSSASAGPAAPAAVGLRYRPTWLPAGLTERSRSVPLGPDFGYDGPVRFWKRSDAGAGFDMGGSRLEFGAVDAENGADQFGDYGQAVDINGRPGRLSPAPGDGKSSLHWLIDPQTVIFIHNVEAGVSDADLLRIARSVQPDPGQVAVPMRFGWLPTGMAPKLAQFAGDSADRWQLELTAYGKIPGASPPPTSEKDVKEGGQDPDRGIYARLGRSTDAPDGGESITVAGRPARIVIRDIEGPKPMPFQHVYVVVELASGLKLTVSSVLPDVSRDDLLATAAAIEVGPGPDLGWLGVTTR</sequence>
<feature type="region of interest" description="Disordered" evidence="1">
    <location>
        <begin position="256"/>
        <end position="300"/>
    </location>
</feature>
<keyword evidence="2" id="KW-0812">Transmembrane</keyword>
<feature type="transmembrane region" description="Helical" evidence="2">
    <location>
        <begin position="39"/>
        <end position="61"/>
    </location>
</feature>
<evidence type="ECO:0000313" key="3">
    <source>
        <dbReference type="EMBL" id="GIJ63423.1"/>
    </source>
</evidence>
<evidence type="ECO:0000313" key="4">
    <source>
        <dbReference type="Proteomes" id="UP000612585"/>
    </source>
</evidence>
<evidence type="ECO:0000256" key="1">
    <source>
        <dbReference type="SAM" id="MobiDB-lite"/>
    </source>
</evidence>
<dbReference type="Proteomes" id="UP000612585">
    <property type="component" value="Unassembled WGS sequence"/>
</dbReference>
<reference evidence="3" key="1">
    <citation type="submission" date="2021-01" db="EMBL/GenBank/DDBJ databases">
        <title>Whole genome shotgun sequence of Virgisporangium aurantiacum NBRC 16421.</title>
        <authorList>
            <person name="Komaki H."/>
            <person name="Tamura T."/>
        </authorList>
    </citation>
    <scope>NUCLEOTIDE SEQUENCE</scope>
    <source>
        <strain evidence="3">NBRC 16421</strain>
    </source>
</reference>
<name>A0A8J3ZII8_9ACTN</name>
<keyword evidence="2" id="KW-1133">Transmembrane helix</keyword>
<protein>
    <submittedName>
        <fullName evidence="3">Uncharacterized protein</fullName>
    </submittedName>
</protein>